<dbReference type="InterPro" id="IPR002182">
    <property type="entry name" value="NB-ARC"/>
</dbReference>
<dbReference type="EMBL" id="LVLJ01001561">
    <property type="protein sequence ID" value="OAE29019.1"/>
    <property type="molecule type" value="Genomic_DNA"/>
</dbReference>
<protein>
    <recommendedName>
        <fullName evidence="1">NB-ARC domain-containing protein</fullName>
    </recommendedName>
</protein>
<dbReference type="GO" id="GO:0043531">
    <property type="term" value="F:ADP binding"/>
    <property type="evidence" value="ECO:0007669"/>
    <property type="project" value="InterPro"/>
</dbReference>
<dbReference type="Proteomes" id="UP000077202">
    <property type="component" value="Unassembled WGS sequence"/>
</dbReference>
<dbReference type="Gene3D" id="3.40.50.300">
    <property type="entry name" value="P-loop containing nucleotide triphosphate hydrolases"/>
    <property type="match status" value="1"/>
</dbReference>
<dbReference type="PANTHER" id="PTHR36766">
    <property type="entry name" value="PLANT BROAD-SPECTRUM MILDEW RESISTANCE PROTEIN RPW8"/>
    <property type="match status" value="1"/>
</dbReference>
<reference evidence="2" key="1">
    <citation type="submission" date="2016-03" db="EMBL/GenBank/DDBJ databases">
        <title>Mechanisms controlling the formation of the plant cell surface in tip-growing cells are functionally conserved among land plants.</title>
        <authorList>
            <person name="Honkanen S."/>
            <person name="Jones V.A."/>
            <person name="Morieri G."/>
            <person name="Champion C."/>
            <person name="Hetherington A.J."/>
            <person name="Kelly S."/>
            <person name="Saint-Marcoux D."/>
            <person name="Proust H."/>
            <person name="Prescott H."/>
            <person name="Dolan L."/>
        </authorList>
    </citation>
    <scope>NUCLEOTIDE SEQUENCE [LARGE SCALE GENOMIC DNA]</scope>
    <source>
        <tissue evidence="2">Whole gametophyte</tissue>
    </source>
</reference>
<gene>
    <name evidence="2" type="ORF">AXG93_3112s1060</name>
</gene>
<dbReference type="Gene3D" id="1.10.8.430">
    <property type="entry name" value="Helical domain of apoptotic protease-activating factors"/>
    <property type="match status" value="1"/>
</dbReference>
<dbReference type="SUPFAM" id="SSF52540">
    <property type="entry name" value="P-loop containing nucleoside triphosphate hydrolases"/>
    <property type="match status" value="1"/>
</dbReference>
<proteinExistence type="predicted"/>
<dbReference type="AlphaFoldDB" id="A0A176W7Q5"/>
<evidence type="ECO:0000313" key="3">
    <source>
        <dbReference type="Proteomes" id="UP000077202"/>
    </source>
</evidence>
<accession>A0A176W7Q5</accession>
<keyword evidence="3" id="KW-1185">Reference proteome</keyword>
<evidence type="ECO:0000313" key="2">
    <source>
        <dbReference type="EMBL" id="OAE29019.1"/>
    </source>
</evidence>
<dbReference type="PRINTS" id="PR00364">
    <property type="entry name" value="DISEASERSIST"/>
</dbReference>
<name>A0A176W7Q5_MARPO</name>
<organism evidence="2 3">
    <name type="scientific">Marchantia polymorpha subsp. ruderalis</name>
    <dbReference type="NCBI Taxonomy" id="1480154"/>
    <lineage>
        <taxon>Eukaryota</taxon>
        <taxon>Viridiplantae</taxon>
        <taxon>Streptophyta</taxon>
        <taxon>Embryophyta</taxon>
        <taxon>Marchantiophyta</taxon>
        <taxon>Marchantiopsida</taxon>
        <taxon>Marchantiidae</taxon>
        <taxon>Marchantiales</taxon>
        <taxon>Marchantiaceae</taxon>
        <taxon>Marchantia</taxon>
    </lineage>
</organism>
<comment type="caution">
    <text evidence="2">The sequence shown here is derived from an EMBL/GenBank/DDBJ whole genome shotgun (WGS) entry which is preliminary data.</text>
</comment>
<evidence type="ECO:0000259" key="1">
    <source>
        <dbReference type="Pfam" id="PF00931"/>
    </source>
</evidence>
<dbReference type="SUPFAM" id="SSF52058">
    <property type="entry name" value="L domain-like"/>
    <property type="match status" value="1"/>
</dbReference>
<dbReference type="Gene3D" id="3.80.10.10">
    <property type="entry name" value="Ribonuclease Inhibitor"/>
    <property type="match status" value="1"/>
</dbReference>
<feature type="domain" description="NB-ARC" evidence="1">
    <location>
        <begin position="81"/>
        <end position="237"/>
    </location>
</feature>
<dbReference type="PANTHER" id="PTHR36766:SF69">
    <property type="entry name" value="DISEASE RESISTANCE PROTEIN RGA2-LIKE"/>
    <property type="match status" value="1"/>
</dbReference>
<dbReference type="InterPro" id="IPR032675">
    <property type="entry name" value="LRR_dom_sf"/>
</dbReference>
<sequence length="520" mass="59894">MIVDEGSARYDNFTMENEDHFSLCQPKSRKSNTYTRLTAFIQSTDIKKVNRTRLIEVPKMAMKLHHHLFVKVQDILRRVPAVALCGMGGIGKTTLAKLLFNKLSVDFEYTCFVELPKREINEDYMKELEGRVYSAMHHHGIKVALRGEVCDWTDLTLKRLLLVLDDIDNHRHVELLKRISSVNNCTNSRYIVTSRSLEYLNRCIVTSGDRVIEACVFNVEYLNFESSKVLFMSHAFPDPTKLSSSLTKWLDKIVTKCDGLPLTLEVIGSYLKKKDDESIWRQCLDALDEAENVSDWDERLWAKLEVSYKPLSLEEKQIFLDAATFFNNSTWNLREAKSCWRVLYGLEDIRWRTLVDLCLVYDVSEMRSIQMHEQMRSLGMKLAAAWGDNRICRTWTKKNVLSTSSNTGMKIELERLVISDAHKISELPETFGRLARLRDLHLDDMSGLQALPDTFGQLSQLSHLSIAGCNMKQELPHSFGQLPMLTILDLRSCHSVKVYPNSIAAIQRLRRLKYLLVETG</sequence>
<dbReference type="InterPro" id="IPR027417">
    <property type="entry name" value="P-loop_NTPase"/>
</dbReference>
<dbReference type="Pfam" id="PF00931">
    <property type="entry name" value="NB-ARC"/>
    <property type="match status" value="1"/>
</dbReference>
<dbReference type="InterPro" id="IPR042197">
    <property type="entry name" value="Apaf_helical"/>
</dbReference>